<protein>
    <submittedName>
        <fullName evidence="1">Uncharacterized protein</fullName>
    </submittedName>
</protein>
<sequence length="40" mass="4284">MYFPLGFMEASLIAAQAKIKLKTSLALWPASANSADELAN</sequence>
<accession>A0A0L8VCY5</accession>
<dbReference type="EMBL" id="LGIA01000041">
    <property type="protein sequence ID" value="KOH46198.1"/>
    <property type="molecule type" value="Genomic_DNA"/>
</dbReference>
<dbReference type="AlphaFoldDB" id="A0A0L8VCY5"/>
<organism evidence="1 2">
    <name type="scientific">Sunxiuqinia dokdonensis</name>
    <dbReference type="NCBI Taxonomy" id="1409788"/>
    <lineage>
        <taxon>Bacteria</taxon>
        <taxon>Pseudomonadati</taxon>
        <taxon>Bacteroidota</taxon>
        <taxon>Bacteroidia</taxon>
        <taxon>Marinilabiliales</taxon>
        <taxon>Prolixibacteraceae</taxon>
        <taxon>Sunxiuqinia</taxon>
    </lineage>
</organism>
<evidence type="ECO:0000313" key="1">
    <source>
        <dbReference type="EMBL" id="KOH46198.1"/>
    </source>
</evidence>
<reference evidence="2" key="1">
    <citation type="submission" date="2015-07" db="EMBL/GenBank/DDBJ databases">
        <title>Genome sequencing of Sunxiuqinia dokdonensis strain SK.</title>
        <authorList>
            <person name="Ahn S."/>
            <person name="Kim B.-C."/>
        </authorList>
    </citation>
    <scope>NUCLEOTIDE SEQUENCE [LARGE SCALE GENOMIC DNA]</scope>
    <source>
        <strain evidence="2">SK</strain>
    </source>
</reference>
<gene>
    <name evidence="1" type="ORF">NC99_09760</name>
</gene>
<evidence type="ECO:0000313" key="2">
    <source>
        <dbReference type="Proteomes" id="UP000036958"/>
    </source>
</evidence>
<proteinExistence type="predicted"/>
<dbReference type="Proteomes" id="UP000036958">
    <property type="component" value="Unassembled WGS sequence"/>
</dbReference>
<keyword evidence="2" id="KW-1185">Reference proteome</keyword>
<comment type="caution">
    <text evidence="1">The sequence shown here is derived from an EMBL/GenBank/DDBJ whole genome shotgun (WGS) entry which is preliminary data.</text>
</comment>
<name>A0A0L8VCY5_9BACT</name>